<accession>A0A1X1KER7</accession>
<name>A0A1X1KER7_STRMT</name>
<evidence type="ECO:0000313" key="1">
    <source>
        <dbReference type="EMBL" id="ORO97844.1"/>
    </source>
</evidence>
<dbReference type="EMBL" id="NCVK01000060">
    <property type="protein sequence ID" value="ORO97844.1"/>
    <property type="molecule type" value="Genomic_DNA"/>
</dbReference>
<reference evidence="1 2" key="1">
    <citation type="journal article" date="2016" name="Eur. J. Clin. Microbiol. Infect. Dis.">
        <title>Whole genome sequencing as a tool for phylogenetic analysis of clinical strains of Mitis group streptococci.</title>
        <authorList>
            <person name="Rasmussen L.H."/>
            <person name="Dargis R."/>
            <person name="Hojholt K."/>
            <person name="Christensen J.J."/>
            <person name="Skovgaard O."/>
            <person name="Justesen U.S."/>
            <person name="Rosenvinge F.S."/>
            <person name="Moser C."/>
            <person name="Lukjancenko O."/>
            <person name="Rasmussen S."/>
            <person name="Nielsen X.C."/>
        </authorList>
    </citation>
    <scope>NUCLEOTIDE SEQUENCE [LARGE SCALE GENOMIC DNA]</scope>
    <source>
        <strain evidence="1 2">OD_317805_11</strain>
    </source>
</reference>
<sequence length="80" mass="9668">MDFFKGFLTCSKISKFETRNILDKTIDFSYSLSFLILYLKFNIHFCHFRYSYRKYTLFRDFSLICYPMSEVLPDKFAPSA</sequence>
<gene>
    <name evidence="1" type="ORF">B7695_09640</name>
</gene>
<dbReference type="Proteomes" id="UP000193517">
    <property type="component" value="Unassembled WGS sequence"/>
</dbReference>
<organism evidence="1 2">
    <name type="scientific">Streptococcus mitis</name>
    <dbReference type="NCBI Taxonomy" id="28037"/>
    <lineage>
        <taxon>Bacteria</taxon>
        <taxon>Bacillati</taxon>
        <taxon>Bacillota</taxon>
        <taxon>Bacilli</taxon>
        <taxon>Lactobacillales</taxon>
        <taxon>Streptococcaceae</taxon>
        <taxon>Streptococcus</taxon>
        <taxon>Streptococcus mitis group</taxon>
    </lineage>
</organism>
<protein>
    <submittedName>
        <fullName evidence="1">Uncharacterized protein</fullName>
    </submittedName>
</protein>
<evidence type="ECO:0000313" key="2">
    <source>
        <dbReference type="Proteomes" id="UP000193517"/>
    </source>
</evidence>
<proteinExistence type="predicted"/>
<dbReference type="AlphaFoldDB" id="A0A1X1KER7"/>
<comment type="caution">
    <text evidence="1">The sequence shown here is derived from an EMBL/GenBank/DDBJ whole genome shotgun (WGS) entry which is preliminary data.</text>
</comment>